<dbReference type="CDD" id="cd00051">
    <property type="entry name" value="EFh"/>
    <property type="match status" value="1"/>
</dbReference>
<dbReference type="GO" id="GO:0005737">
    <property type="term" value="C:cytoplasm"/>
    <property type="evidence" value="ECO:0000318"/>
    <property type="project" value="GO_Central"/>
</dbReference>
<dbReference type="Gene3D" id="1.10.238.10">
    <property type="entry name" value="EF-hand"/>
    <property type="match status" value="1"/>
</dbReference>
<dbReference type="PANTHER" id="PTHR23050">
    <property type="entry name" value="CALCIUM BINDING PROTEIN"/>
    <property type="match status" value="1"/>
</dbReference>
<dbReference type="EMBL" id="CM001879">
    <property type="protein sequence ID" value="EOX91389.1"/>
    <property type="molecule type" value="Genomic_DNA"/>
</dbReference>
<dbReference type="Gramene" id="EOX91389">
    <property type="protein sequence ID" value="EOX91389"/>
    <property type="gene ID" value="TCM_000599"/>
</dbReference>
<dbReference type="InterPro" id="IPR011992">
    <property type="entry name" value="EF-hand-dom_pair"/>
</dbReference>
<evidence type="ECO:0000313" key="5">
    <source>
        <dbReference type="Proteomes" id="UP000026915"/>
    </source>
</evidence>
<sequence>MAIILRCIQVHPNREITVDEFKAWLRHFDADNDGRINQEELKEALHSLRVWFGWWKARQAMKEADSNHDGQIENGKEIEKLVNYAQQRLHMKIYQSDCGIELYNFLNILIPQADLRFPSSGKRTDIQPKPGLEGKPKSCEGWSDNYKGLEADVGTEDFIILEENGSI</sequence>
<dbReference type="Proteomes" id="UP000026915">
    <property type="component" value="Chromosome 1"/>
</dbReference>
<keyword evidence="1" id="KW-0677">Repeat</keyword>
<dbReference type="GO" id="GO:0005509">
    <property type="term" value="F:calcium ion binding"/>
    <property type="evidence" value="ECO:0000318"/>
    <property type="project" value="GO_Central"/>
</dbReference>
<dbReference type="InParanoid" id="A0A061DG88"/>
<proteinExistence type="predicted"/>
<dbReference type="SUPFAM" id="SSF47473">
    <property type="entry name" value="EF-hand"/>
    <property type="match status" value="1"/>
</dbReference>
<dbReference type="STRING" id="3641.A0A061DG88"/>
<dbReference type="HOGENOM" id="CLU_1597402_0_0_1"/>
<evidence type="ECO:0000256" key="2">
    <source>
        <dbReference type="ARBA" id="ARBA00022837"/>
    </source>
</evidence>
<dbReference type="GO" id="GO:0030234">
    <property type="term" value="F:enzyme regulator activity"/>
    <property type="evidence" value="ECO:0000318"/>
    <property type="project" value="GO_Central"/>
</dbReference>
<keyword evidence="2" id="KW-0106">Calcium</keyword>
<dbReference type="AlphaFoldDB" id="A0A061DG88"/>
<evidence type="ECO:0000313" key="4">
    <source>
        <dbReference type="EMBL" id="EOX91389.1"/>
    </source>
</evidence>
<dbReference type="InterPro" id="IPR002048">
    <property type="entry name" value="EF_hand_dom"/>
</dbReference>
<evidence type="ECO:0000256" key="1">
    <source>
        <dbReference type="ARBA" id="ARBA00022737"/>
    </source>
</evidence>
<evidence type="ECO:0000259" key="3">
    <source>
        <dbReference type="PROSITE" id="PS50222"/>
    </source>
</evidence>
<organism evidence="4 5">
    <name type="scientific">Theobroma cacao</name>
    <name type="common">Cacao</name>
    <name type="synonym">Cocoa</name>
    <dbReference type="NCBI Taxonomy" id="3641"/>
    <lineage>
        <taxon>Eukaryota</taxon>
        <taxon>Viridiplantae</taxon>
        <taxon>Streptophyta</taxon>
        <taxon>Embryophyta</taxon>
        <taxon>Tracheophyta</taxon>
        <taxon>Spermatophyta</taxon>
        <taxon>Magnoliopsida</taxon>
        <taxon>eudicotyledons</taxon>
        <taxon>Gunneridae</taxon>
        <taxon>Pentapetalae</taxon>
        <taxon>rosids</taxon>
        <taxon>malvids</taxon>
        <taxon>Malvales</taxon>
        <taxon>Malvaceae</taxon>
        <taxon>Byttnerioideae</taxon>
        <taxon>Theobroma</taxon>
    </lineage>
</organism>
<dbReference type="InterPro" id="IPR050145">
    <property type="entry name" value="Centrin_CML-like"/>
</dbReference>
<dbReference type="SMART" id="SM00054">
    <property type="entry name" value="EFh"/>
    <property type="match status" value="2"/>
</dbReference>
<dbReference type="Pfam" id="PF00036">
    <property type="entry name" value="EF-hand_1"/>
    <property type="match status" value="1"/>
</dbReference>
<gene>
    <name evidence="4" type="ORF">TCM_000599</name>
</gene>
<dbReference type="PROSITE" id="PS00018">
    <property type="entry name" value="EF_HAND_1"/>
    <property type="match status" value="1"/>
</dbReference>
<protein>
    <submittedName>
        <fullName evidence="4">EF hand calcium-binding protein family, putative</fullName>
    </submittedName>
</protein>
<keyword evidence="5" id="KW-1185">Reference proteome</keyword>
<dbReference type="eggNOG" id="ENOG502S3T2">
    <property type="taxonomic scope" value="Eukaryota"/>
</dbReference>
<feature type="domain" description="EF-hand" evidence="3">
    <location>
        <begin position="16"/>
        <end position="51"/>
    </location>
</feature>
<accession>A0A061DG88</accession>
<reference evidence="4 5" key="1">
    <citation type="journal article" date="2013" name="Genome Biol.">
        <title>The genome sequence of the most widely cultivated cacao type and its use to identify candidate genes regulating pod color.</title>
        <authorList>
            <person name="Motamayor J.C."/>
            <person name="Mockaitis K."/>
            <person name="Schmutz J."/>
            <person name="Haiminen N."/>
            <person name="Iii D.L."/>
            <person name="Cornejo O."/>
            <person name="Findley S.D."/>
            <person name="Zheng P."/>
            <person name="Utro F."/>
            <person name="Royaert S."/>
            <person name="Saski C."/>
            <person name="Jenkins J."/>
            <person name="Podicheti R."/>
            <person name="Zhao M."/>
            <person name="Scheffler B.E."/>
            <person name="Stack J.C."/>
            <person name="Feltus F.A."/>
            <person name="Mustiga G.M."/>
            <person name="Amores F."/>
            <person name="Phillips W."/>
            <person name="Marelli J.P."/>
            <person name="May G.D."/>
            <person name="Shapiro H."/>
            <person name="Ma J."/>
            <person name="Bustamante C.D."/>
            <person name="Schnell R.J."/>
            <person name="Main D."/>
            <person name="Gilbert D."/>
            <person name="Parida L."/>
            <person name="Kuhn D.N."/>
        </authorList>
    </citation>
    <scope>NUCLEOTIDE SEQUENCE [LARGE SCALE GENOMIC DNA]</scope>
    <source>
        <strain evidence="5">cv. Matina 1-6</strain>
    </source>
</reference>
<name>A0A061DG88_THECC</name>
<dbReference type="PROSITE" id="PS50222">
    <property type="entry name" value="EF_HAND_2"/>
    <property type="match status" value="1"/>
</dbReference>
<dbReference type="InterPro" id="IPR018247">
    <property type="entry name" value="EF_Hand_1_Ca_BS"/>
</dbReference>